<feature type="transmembrane region" description="Helical" evidence="9">
    <location>
        <begin position="111"/>
        <end position="135"/>
    </location>
</feature>
<keyword evidence="11" id="KW-1185">Reference proteome</keyword>
<dbReference type="Gene3D" id="1.10.1760.20">
    <property type="match status" value="1"/>
</dbReference>
<evidence type="ECO:0000256" key="2">
    <source>
        <dbReference type="ARBA" id="ARBA00005540"/>
    </source>
</evidence>
<dbReference type="GO" id="GO:0005886">
    <property type="term" value="C:plasma membrane"/>
    <property type="evidence" value="ECO:0007669"/>
    <property type="project" value="UniProtKB-SubCell"/>
</dbReference>
<feature type="transmembrane region" description="Helical" evidence="9">
    <location>
        <begin position="155"/>
        <end position="178"/>
    </location>
</feature>
<evidence type="ECO:0000256" key="5">
    <source>
        <dbReference type="ARBA" id="ARBA00022692"/>
    </source>
</evidence>
<evidence type="ECO:0000256" key="8">
    <source>
        <dbReference type="PIRNR" id="PIRNR037778"/>
    </source>
</evidence>
<dbReference type="Pfam" id="PF12822">
    <property type="entry name" value="ECF_trnsprt"/>
    <property type="match status" value="1"/>
</dbReference>
<evidence type="ECO:0000256" key="3">
    <source>
        <dbReference type="ARBA" id="ARBA00022448"/>
    </source>
</evidence>
<dbReference type="PANTHER" id="PTHR38438:SF1">
    <property type="entry name" value="RIBOFLAVIN TRANSPORTER RIBU"/>
    <property type="match status" value="1"/>
</dbReference>
<keyword evidence="3 8" id="KW-0813">Transport</keyword>
<dbReference type="RefSeq" id="WP_121834831.1">
    <property type="nucleotide sequence ID" value="NZ_CP163513.1"/>
</dbReference>
<evidence type="ECO:0000313" key="11">
    <source>
        <dbReference type="Proteomes" id="UP000279194"/>
    </source>
</evidence>
<name>A0A3L9DXJ9_9STRE</name>
<keyword evidence="6 9" id="KW-1133">Transmembrane helix</keyword>
<dbReference type="PANTHER" id="PTHR38438">
    <property type="entry name" value="RIBOFLAVIN TRANSPORTER RIBU"/>
    <property type="match status" value="1"/>
</dbReference>
<dbReference type="AlphaFoldDB" id="A0A3L9DXJ9"/>
<dbReference type="GO" id="GO:0032217">
    <property type="term" value="F:riboflavin transmembrane transporter activity"/>
    <property type="evidence" value="ECO:0007669"/>
    <property type="project" value="UniProtKB-UniRule"/>
</dbReference>
<proteinExistence type="inferred from homology"/>
<comment type="similarity">
    <text evidence="2 8">Belongs to the prokaryotic riboflavin transporter (P-RFT) (TC 2.A.87) family.</text>
</comment>
<dbReference type="InterPro" id="IPR024529">
    <property type="entry name" value="ECF_trnsprt_substrate-spec"/>
</dbReference>
<accession>A0A3L9DXJ9</accession>
<sequence length="189" mass="21076">MSTQAKQTRRLVYIAILTALSFLLMYFQFPLIPGADFLKIDFSILPLLVVMLAFDLKSAWLALILRSVLTLLLNNNGHSTLIGIPMNIMALGVFITALAFLWKKEQSVKNYAIASIVGTLLLTLVMVVLNIFYAVPAYAAFANFDINQFIGLSKYIFAMVIPFNLVEGVIFAVTFYLVNLAMKPLITKL</sequence>
<evidence type="ECO:0000256" key="7">
    <source>
        <dbReference type="ARBA" id="ARBA00023136"/>
    </source>
</evidence>
<reference evidence="10 11" key="1">
    <citation type="submission" date="2018-10" db="EMBL/GenBank/DDBJ databases">
        <title>Streptococcus hillyeri sp. nov., isolated from equine tracheal sample.</title>
        <authorList>
            <person name="Macfadyen A.C."/>
            <person name="Waller A."/>
            <person name="Paterson G.K."/>
        </authorList>
    </citation>
    <scope>NUCLEOTIDE SEQUENCE [LARGE SCALE GENOMIC DNA]</scope>
    <source>
        <strain evidence="10 11">28462</strain>
    </source>
</reference>
<feature type="transmembrane region" description="Helical" evidence="9">
    <location>
        <begin position="81"/>
        <end position="102"/>
    </location>
</feature>
<feature type="transmembrane region" description="Helical" evidence="9">
    <location>
        <begin position="12"/>
        <end position="32"/>
    </location>
</feature>
<dbReference type="InterPro" id="IPR025720">
    <property type="entry name" value="RibU"/>
</dbReference>
<dbReference type="EMBL" id="RCVM01000003">
    <property type="protein sequence ID" value="RLY04449.1"/>
    <property type="molecule type" value="Genomic_DNA"/>
</dbReference>
<evidence type="ECO:0000256" key="4">
    <source>
        <dbReference type="ARBA" id="ARBA00022475"/>
    </source>
</evidence>
<gene>
    <name evidence="10" type="ORF">EAF07_03150</name>
</gene>
<dbReference type="Proteomes" id="UP000279194">
    <property type="component" value="Unassembled WGS sequence"/>
</dbReference>
<feature type="transmembrane region" description="Helical" evidence="9">
    <location>
        <begin position="44"/>
        <end position="69"/>
    </location>
</feature>
<keyword evidence="4 8" id="KW-1003">Cell membrane</keyword>
<dbReference type="OrthoDB" id="9809216at2"/>
<protein>
    <recommendedName>
        <fullName evidence="8">Riboflavin transporter</fullName>
    </recommendedName>
</protein>
<evidence type="ECO:0000313" key="10">
    <source>
        <dbReference type="EMBL" id="RLY04449.1"/>
    </source>
</evidence>
<comment type="caution">
    <text evidence="10">The sequence shown here is derived from an EMBL/GenBank/DDBJ whole genome shotgun (WGS) entry which is preliminary data.</text>
</comment>
<keyword evidence="7 8" id="KW-0472">Membrane</keyword>
<dbReference type="PIRSF" id="PIRSF037778">
    <property type="entry name" value="UCP037778_transp_RibU"/>
    <property type="match status" value="1"/>
</dbReference>
<organism evidence="10 11">
    <name type="scientific">Streptococcus hillyeri</name>
    <dbReference type="NCBI Taxonomy" id="2282420"/>
    <lineage>
        <taxon>Bacteria</taxon>
        <taxon>Bacillati</taxon>
        <taxon>Bacillota</taxon>
        <taxon>Bacilli</taxon>
        <taxon>Lactobacillales</taxon>
        <taxon>Streptococcaceae</taxon>
        <taxon>Streptococcus</taxon>
    </lineage>
</organism>
<comment type="function">
    <text evidence="8">Probably a riboflavin-binding protein that interacts with the energy-coupling factor (ECF) ABC-transporter complex.</text>
</comment>
<keyword evidence="5 9" id="KW-0812">Transmembrane</keyword>
<evidence type="ECO:0000256" key="1">
    <source>
        <dbReference type="ARBA" id="ARBA00004651"/>
    </source>
</evidence>
<evidence type="ECO:0000256" key="6">
    <source>
        <dbReference type="ARBA" id="ARBA00022989"/>
    </source>
</evidence>
<evidence type="ECO:0000256" key="9">
    <source>
        <dbReference type="SAM" id="Phobius"/>
    </source>
</evidence>
<comment type="subcellular location">
    <subcellularLocation>
        <location evidence="1">Cell membrane</location>
        <topology evidence="1">Multi-pass membrane protein</topology>
    </subcellularLocation>
</comment>